<dbReference type="Gene3D" id="3.30.70.100">
    <property type="match status" value="1"/>
</dbReference>
<dbReference type="GO" id="GO:0003998">
    <property type="term" value="F:acylphosphatase activity"/>
    <property type="evidence" value="ECO:0007669"/>
    <property type="project" value="UniProtKB-EC"/>
</dbReference>
<dbReference type="InterPro" id="IPR036046">
    <property type="entry name" value="Acylphosphatase-like_dom_sf"/>
</dbReference>
<dbReference type="PRINTS" id="PR00112">
    <property type="entry name" value="ACYLPHPHTASE"/>
</dbReference>
<feature type="active site" evidence="4">
    <location>
        <position position="35"/>
    </location>
</feature>
<evidence type="ECO:0000313" key="7">
    <source>
        <dbReference type="EMBL" id="RJG07276.1"/>
    </source>
</evidence>
<dbReference type="InterPro" id="IPR001792">
    <property type="entry name" value="Acylphosphatase-like_dom"/>
</dbReference>
<keyword evidence="4" id="KW-0378">Hydrolase</keyword>
<dbReference type="SUPFAM" id="SSF54975">
    <property type="entry name" value="Acylphosphatase/BLUF domain-like"/>
    <property type="match status" value="1"/>
</dbReference>
<evidence type="ECO:0000256" key="5">
    <source>
        <dbReference type="RuleBase" id="RU004168"/>
    </source>
</evidence>
<dbReference type="RefSeq" id="WP_119740586.1">
    <property type="nucleotide sequence ID" value="NZ_QYUN01000002.1"/>
</dbReference>
<dbReference type="InterPro" id="IPR020456">
    <property type="entry name" value="Acylphosphatase"/>
</dbReference>
<proteinExistence type="inferred from homology"/>
<comment type="catalytic activity">
    <reaction evidence="3 4">
        <text>an acyl phosphate + H2O = a carboxylate + phosphate + H(+)</text>
        <dbReference type="Rhea" id="RHEA:14965"/>
        <dbReference type="ChEBI" id="CHEBI:15377"/>
        <dbReference type="ChEBI" id="CHEBI:15378"/>
        <dbReference type="ChEBI" id="CHEBI:29067"/>
        <dbReference type="ChEBI" id="CHEBI:43474"/>
        <dbReference type="ChEBI" id="CHEBI:59918"/>
        <dbReference type="EC" id="3.6.1.7"/>
    </reaction>
</comment>
<sequence length="92" mass="10125">MAKHLHITGIVQGVGYRASLDLQARTLGLYGWVRNRRDGSVEAMIRGEVDAVQKFIEWARRGPPAARVSGVTVHEVEDALVADGQFEVLPTK</sequence>
<keyword evidence="8" id="KW-1185">Reference proteome</keyword>
<dbReference type="EMBL" id="QYUN01000002">
    <property type="protein sequence ID" value="RJG07276.1"/>
    <property type="molecule type" value="Genomic_DNA"/>
</dbReference>
<protein>
    <recommendedName>
        <fullName evidence="2 4">acylphosphatase</fullName>
        <ecNumber evidence="2 4">3.6.1.7</ecNumber>
    </recommendedName>
</protein>
<evidence type="ECO:0000256" key="2">
    <source>
        <dbReference type="ARBA" id="ARBA00012150"/>
    </source>
</evidence>
<comment type="similarity">
    <text evidence="1 5">Belongs to the acylphosphatase family.</text>
</comment>
<dbReference type="EC" id="3.6.1.7" evidence="2 4"/>
<comment type="caution">
    <text evidence="7">The sequence shown here is derived from an EMBL/GenBank/DDBJ whole genome shotgun (WGS) entry which is preliminary data.</text>
</comment>
<dbReference type="PROSITE" id="PS00151">
    <property type="entry name" value="ACYLPHOSPHATASE_2"/>
    <property type="match status" value="1"/>
</dbReference>
<reference evidence="7 8" key="1">
    <citation type="submission" date="2018-09" db="EMBL/GenBank/DDBJ databases">
        <authorList>
            <person name="Zhu H."/>
        </authorList>
    </citation>
    <scope>NUCLEOTIDE SEQUENCE [LARGE SCALE GENOMIC DNA]</scope>
    <source>
        <strain evidence="7 8">K2R10-39</strain>
    </source>
</reference>
<dbReference type="Pfam" id="PF00708">
    <property type="entry name" value="Acylphosphatase"/>
    <property type="match status" value="1"/>
</dbReference>
<organism evidence="7 8">
    <name type="scientific">Noviherbaspirillum cavernae</name>
    <dbReference type="NCBI Taxonomy" id="2320862"/>
    <lineage>
        <taxon>Bacteria</taxon>
        <taxon>Pseudomonadati</taxon>
        <taxon>Pseudomonadota</taxon>
        <taxon>Betaproteobacteria</taxon>
        <taxon>Burkholderiales</taxon>
        <taxon>Oxalobacteraceae</taxon>
        <taxon>Noviherbaspirillum</taxon>
    </lineage>
</organism>
<accession>A0A418X4C7</accession>
<dbReference type="InterPro" id="IPR017968">
    <property type="entry name" value="Acylphosphatase_CS"/>
</dbReference>
<dbReference type="AlphaFoldDB" id="A0A418X4C7"/>
<dbReference type="Proteomes" id="UP000285190">
    <property type="component" value="Unassembled WGS sequence"/>
</dbReference>
<gene>
    <name evidence="7" type="ORF">D3870_15860</name>
</gene>
<evidence type="ECO:0000256" key="3">
    <source>
        <dbReference type="ARBA" id="ARBA00047645"/>
    </source>
</evidence>
<dbReference type="OrthoDB" id="5295388at2"/>
<dbReference type="PROSITE" id="PS51160">
    <property type="entry name" value="ACYLPHOSPHATASE_3"/>
    <property type="match status" value="1"/>
</dbReference>
<dbReference type="PANTHER" id="PTHR47268">
    <property type="entry name" value="ACYLPHOSPHATASE"/>
    <property type="match status" value="1"/>
</dbReference>
<dbReference type="PANTHER" id="PTHR47268:SF4">
    <property type="entry name" value="ACYLPHOSPHATASE"/>
    <property type="match status" value="1"/>
</dbReference>
<feature type="active site" evidence="4">
    <location>
        <position position="17"/>
    </location>
</feature>
<feature type="domain" description="Acylphosphatase-like" evidence="6">
    <location>
        <begin position="2"/>
        <end position="90"/>
    </location>
</feature>
<evidence type="ECO:0000313" key="8">
    <source>
        <dbReference type="Proteomes" id="UP000285190"/>
    </source>
</evidence>
<evidence type="ECO:0000256" key="4">
    <source>
        <dbReference type="PROSITE-ProRule" id="PRU00520"/>
    </source>
</evidence>
<evidence type="ECO:0000259" key="6">
    <source>
        <dbReference type="PROSITE" id="PS51160"/>
    </source>
</evidence>
<evidence type="ECO:0000256" key="1">
    <source>
        <dbReference type="ARBA" id="ARBA00005614"/>
    </source>
</evidence>
<name>A0A418X4C7_9BURK</name>